<proteinExistence type="inferred from homology"/>
<dbReference type="InterPro" id="IPR013325">
    <property type="entry name" value="RNA_pol_sigma_r2"/>
</dbReference>
<feature type="domain" description="RNA polymerase sigma-70 region 2" evidence="7">
    <location>
        <begin position="35"/>
        <end position="99"/>
    </location>
</feature>
<dbReference type="InterPro" id="IPR013249">
    <property type="entry name" value="RNA_pol_sigma70_r4_t2"/>
</dbReference>
<dbReference type="Pfam" id="PF04542">
    <property type="entry name" value="Sigma70_r2"/>
    <property type="match status" value="1"/>
</dbReference>
<evidence type="ECO:0000256" key="4">
    <source>
        <dbReference type="ARBA" id="ARBA00023125"/>
    </source>
</evidence>
<reference evidence="9 10" key="1">
    <citation type="submission" date="2017-07" db="EMBL/GenBank/DDBJ databases">
        <title>First draft Genome Sequence of Nocardia cerradoensis isolated from human infection.</title>
        <authorList>
            <person name="Carrasco G."/>
        </authorList>
    </citation>
    <scope>NUCLEOTIDE SEQUENCE [LARGE SCALE GENOMIC DNA]</scope>
    <source>
        <strain evidence="9 10">CNM20130759</strain>
    </source>
</reference>
<dbReference type="InterPro" id="IPR036388">
    <property type="entry name" value="WH-like_DNA-bd_sf"/>
</dbReference>
<dbReference type="InterPro" id="IPR013324">
    <property type="entry name" value="RNA_pol_sigma_r3/r4-like"/>
</dbReference>
<sequence length="190" mass="21039">MAGRSTAGSRSPEEPGRRELRLVPQDRYPSWEEVYRDNVGWVYALIFSKVGNKPDAEDLTAEVFVAALKPLRITASVAEVRAYLRTTARTVLAGHWRARMGREITVIDDDIPDESGSAPTDSAESRAPEHVRAVLSELPQRYRHILELRFLQGLSVRESAAALAISVANAKVLQHRALRAASELNIDLGL</sequence>
<dbReference type="NCBIfam" id="TIGR02937">
    <property type="entry name" value="sigma70-ECF"/>
    <property type="match status" value="1"/>
</dbReference>
<name>A0A231HEL2_9NOCA</name>
<gene>
    <name evidence="9" type="primary">sigM_1</name>
    <name evidence="9" type="ORF">B7C42_00493</name>
</gene>
<dbReference type="Gene3D" id="1.10.1740.10">
    <property type="match status" value="1"/>
</dbReference>
<evidence type="ECO:0000256" key="5">
    <source>
        <dbReference type="ARBA" id="ARBA00023163"/>
    </source>
</evidence>
<evidence type="ECO:0000256" key="6">
    <source>
        <dbReference type="SAM" id="MobiDB-lite"/>
    </source>
</evidence>
<dbReference type="InterPro" id="IPR007627">
    <property type="entry name" value="RNA_pol_sigma70_r2"/>
</dbReference>
<dbReference type="Gene3D" id="1.10.10.10">
    <property type="entry name" value="Winged helix-like DNA-binding domain superfamily/Winged helix DNA-binding domain"/>
    <property type="match status" value="1"/>
</dbReference>
<dbReference type="SUPFAM" id="SSF88659">
    <property type="entry name" value="Sigma3 and sigma4 domains of RNA polymerase sigma factors"/>
    <property type="match status" value="1"/>
</dbReference>
<accession>A0A231HEL2</accession>
<dbReference type="GO" id="GO:0016987">
    <property type="term" value="F:sigma factor activity"/>
    <property type="evidence" value="ECO:0007669"/>
    <property type="project" value="UniProtKB-KW"/>
</dbReference>
<dbReference type="GO" id="GO:0003677">
    <property type="term" value="F:DNA binding"/>
    <property type="evidence" value="ECO:0007669"/>
    <property type="project" value="UniProtKB-KW"/>
</dbReference>
<comment type="caution">
    <text evidence="9">The sequence shown here is derived from an EMBL/GenBank/DDBJ whole genome shotgun (WGS) entry which is preliminary data.</text>
</comment>
<evidence type="ECO:0000256" key="1">
    <source>
        <dbReference type="ARBA" id="ARBA00010641"/>
    </source>
</evidence>
<dbReference type="EMBL" id="NGAF01000001">
    <property type="protein sequence ID" value="OXR47370.1"/>
    <property type="molecule type" value="Genomic_DNA"/>
</dbReference>
<evidence type="ECO:0000259" key="7">
    <source>
        <dbReference type="Pfam" id="PF04542"/>
    </source>
</evidence>
<keyword evidence="5" id="KW-0804">Transcription</keyword>
<comment type="similarity">
    <text evidence="1">Belongs to the sigma-70 factor family. ECF subfamily.</text>
</comment>
<keyword evidence="4" id="KW-0238">DNA-binding</keyword>
<evidence type="ECO:0000256" key="2">
    <source>
        <dbReference type="ARBA" id="ARBA00023015"/>
    </source>
</evidence>
<organism evidence="9 10">
    <name type="scientific">Nocardia cerradoensis</name>
    <dbReference type="NCBI Taxonomy" id="85688"/>
    <lineage>
        <taxon>Bacteria</taxon>
        <taxon>Bacillati</taxon>
        <taxon>Actinomycetota</taxon>
        <taxon>Actinomycetes</taxon>
        <taxon>Mycobacteriales</taxon>
        <taxon>Nocardiaceae</taxon>
        <taxon>Nocardia</taxon>
    </lineage>
</organism>
<dbReference type="Pfam" id="PF08281">
    <property type="entry name" value="Sigma70_r4_2"/>
    <property type="match status" value="1"/>
</dbReference>
<dbReference type="CDD" id="cd06171">
    <property type="entry name" value="Sigma70_r4"/>
    <property type="match status" value="1"/>
</dbReference>
<keyword evidence="3" id="KW-0731">Sigma factor</keyword>
<protein>
    <submittedName>
        <fullName evidence="9">ECF RNA polymerase sigma factor SigM</fullName>
    </submittedName>
</protein>
<dbReference type="GO" id="GO:0006352">
    <property type="term" value="P:DNA-templated transcription initiation"/>
    <property type="evidence" value="ECO:0007669"/>
    <property type="project" value="InterPro"/>
</dbReference>
<evidence type="ECO:0000313" key="10">
    <source>
        <dbReference type="Proteomes" id="UP000215506"/>
    </source>
</evidence>
<dbReference type="InterPro" id="IPR039425">
    <property type="entry name" value="RNA_pol_sigma-70-like"/>
</dbReference>
<keyword evidence="10" id="KW-1185">Reference proteome</keyword>
<evidence type="ECO:0000313" key="9">
    <source>
        <dbReference type="EMBL" id="OXR47370.1"/>
    </source>
</evidence>
<dbReference type="AlphaFoldDB" id="A0A231HEL2"/>
<evidence type="ECO:0000259" key="8">
    <source>
        <dbReference type="Pfam" id="PF08281"/>
    </source>
</evidence>
<keyword evidence="2" id="KW-0805">Transcription regulation</keyword>
<feature type="region of interest" description="Disordered" evidence="6">
    <location>
        <begin position="109"/>
        <end position="128"/>
    </location>
</feature>
<evidence type="ECO:0000256" key="3">
    <source>
        <dbReference type="ARBA" id="ARBA00023082"/>
    </source>
</evidence>
<dbReference type="SUPFAM" id="SSF88946">
    <property type="entry name" value="Sigma2 domain of RNA polymerase sigma factors"/>
    <property type="match status" value="1"/>
</dbReference>
<dbReference type="RefSeq" id="WP_094024242.1">
    <property type="nucleotide sequence ID" value="NZ_NGAF01000001.1"/>
</dbReference>
<dbReference type="PANTHER" id="PTHR43133:SF57">
    <property type="entry name" value="RNA POLYMERASE SIGMA-70 FACTOR"/>
    <property type="match status" value="1"/>
</dbReference>
<dbReference type="Proteomes" id="UP000215506">
    <property type="component" value="Unassembled WGS sequence"/>
</dbReference>
<feature type="domain" description="RNA polymerase sigma factor 70 region 4 type 2" evidence="8">
    <location>
        <begin position="131"/>
        <end position="179"/>
    </location>
</feature>
<dbReference type="PANTHER" id="PTHR43133">
    <property type="entry name" value="RNA POLYMERASE ECF-TYPE SIGMA FACTO"/>
    <property type="match status" value="1"/>
</dbReference>
<dbReference type="InterPro" id="IPR014284">
    <property type="entry name" value="RNA_pol_sigma-70_dom"/>
</dbReference>